<accession>A0A4R6TJE1</accession>
<name>A0A4R6TJE1_9FLAO</name>
<evidence type="ECO:0000313" key="2">
    <source>
        <dbReference type="EMBL" id="TDQ30936.1"/>
    </source>
</evidence>
<dbReference type="PIRSF" id="PIRSF004681">
    <property type="entry name" value="UCP004681"/>
    <property type="match status" value="1"/>
</dbReference>
<evidence type="ECO:0000256" key="1">
    <source>
        <dbReference type="ARBA" id="ARBA00005534"/>
    </source>
</evidence>
<dbReference type="AlphaFoldDB" id="A0A4R6TJE1"/>
<keyword evidence="3" id="KW-1185">Reference proteome</keyword>
<comment type="caution">
    <text evidence="2">The sequence shown here is derived from an EMBL/GenBank/DDBJ whole genome shotgun (WGS) entry which is preliminary data.</text>
</comment>
<dbReference type="PROSITE" id="PS01314">
    <property type="entry name" value="UPF0047"/>
    <property type="match status" value="1"/>
</dbReference>
<proteinExistence type="inferred from homology"/>
<gene>
    <name evidence="2" type="ORF">CLV82_1634</name>
</gene>
<dbReference type="NCBIfam" id="TIGR00149">
    <property type="entry name" value="TIGR00149_YjbQ"/>
    <property type="match status" value="1"/>
</dbReference>
<comment type="similarity">
    <text evidence="1">Belongs to the UPF0047 family.</text>
</comment>
<evidence type="ECO:0000313" key="3">
    <source>
        <dbReference type="Proteomes" id="UP000295468"/>
    </source>
</evidence>
<reference evidence="2 3" key="1">
    <citation type="submission" date="2019-03" db="EMBL/GenBank/DDBJ databases">
        <title>Genomic Encyclopedia of Archaeal and Bacterial Type Strains, Phase II (KMG-II): from individual species to whole genera.</title>
        <authorList>
            <person name="Goeker M."/>
        </authorList>
    </citation>
    <scope>NUCLEOTIDE SEQUENCE [LARGE SCALE GENOMIC DNA]</scope>
    <source>
        <strain evidence="2 3">DSM 18435</strain>
    </source>
</reference>
<dbReference type="PANTHER" id="PTHR30615:SF8">
    <property type="entry name" value="UPF0047 PROTEIN C4A8.02C"/>
    <property type="match status" value="1"/>
</dbReference>
<protein>
    <submittedName>
        <fullName evidence="2">Secondary thiamine-phosphate synthase enzyme</fullName>
    </submittedName>
</protein>
<dbReference type="EMBL" id="SNYI01000002">
    <property type="protein sequence ID" value="TDQ30936.1"/>
    <property type="molecule type" value="Genomic_DNA"/>
</dbReference>
<sequence>MYLQLTKVFFKNLNKDCKVKVLPSDTPATEMKIYQKSITLPPFPRGFHLVTDRIVSQFPELSEIKTGLLNVFIQHTSASLTINENADPTVRTDFESHMNQMVPENAPYYEHTIEGPDDMPAHIKASLMGASVQVPVTNGRLNLGTWQGIYLCEHRDHVSGRRLVLTVYGS</sequence>
<dbReference type="Proteomes" id="UP000295468">
    <property type="component" value="Unassembled WGS sequence"/>
</dbReference>
<dbReference type="Gene3D" id="2.60.120.460">
    <property type="entry name" value="YjbQ-like"/>
    <property type="match status" value="1"/>
</dbReference>
<organism evidence="2 3">
    <name type="scientific">Zeaxanthinibacter enoshimensis</name>
    <dbReference type="NCBI Taxonomy" id="392009"/>
    <lineage>
        <taxon>Bacteria</taxon>
        <taxon>Pseudomonadati</taxon>
        <taxon>Bacteroidota</taxon>
        <taxon>Flavobacteriia</taxon>
        <taxon>Flavobacteriales</taxon>
        <taxon>Flavobacteriaceae</taxon>
        <taxon>Zeaxanthinibacter</taxon>
    </lineage>
</organism>
<dbReference type="InterPro" id="IPR035917">
    <property type="entry name" value="YjbQ-like_sf"/>
</dbReference>
<dbReference type="PANTHER" id="PTHR30615">
    <property type="entry name" value="UNCHARACTERIZED PROTEIN YJBQ-RELATED"/>
    <property type="match status" value="1"/>
</dbReference>
<dbReference type="Pfam" id="PF01894">
    <property type="entry name" value="YjbQ"/>
    <property type="match status" value="1"/>
</dbReference>
<dbReference type="InterPro" id="IPR001602">
    <property type="entry name" value="UPF0047_YjbQ-like"/>
</dbReference>
<dbReference type="SUPFAM" id="SSF111038">
    <property type="entry name" value="YjbQ-like"/>
    <property type="match status" value="1"/>
</dbReference>